<keyword evidence="7" id="KW-0325">Glycoprotein</keyword>
<dbReference type="InterPro" id="IPR025733">
    <property type="entry name" value="PAPs_C"/>
</dbReference>
<evidence type="ECO:0000256" key="5">
    <source>
        <dbReference type="ARBA" id="ARBA00022833"/>
    </source>
</evidence>
<sequence length="459" mass="52138">MPNSTRSNFWVPGGPTELPARLRSSILDLKDGKLFFMDALLGVDLAEEDPHLKAPEGYNAAQQVHIHQGDYEGRAVIVSWLTQEEPGDSKVYYGQVQGEEKTTFVTGETYSYSFYNYTSGFLHHAVISGLEFDTKYFYTLGSGNITREFWFTTPPESKLDTSYTFGVIGDLGQTADSLSTLEHYMNGSGQALLFVGDLSYADFYPYHDNNRWDTWCRLIEPSAAYQPWIWTAGNHELDFLPEYGETIPFKPYTHRFHVPFRASNSTSSLWYSIKRGPATIIVLSSYSAFGMYTPQYRWLEAALRNVDRTVTPWLIVLMHAPFYNTHSEHYYEGEPMRVIFEPFFVEYKVDIVFAGHVHAYERTYPVSNVKYDIQNGQCTPEVNGTAPVYVVIGDGGNIEGLSSPSTRPQANFSAFREESFGHGVFEIQNYTHALFAWHRNQDGVKVAADSAVILNQFFS</sequence>
<dbReference type="SUPFAM" id="SSF49363">
    <property type="entry name" value="Purple acid phosphatase, N-terminal domain"/>
    <property type="match status" value="1"/>
</dbReference>
<dbReference type="AlphaFoldDB" id="A0ABD1XKG6"/>
<evidence type="ECO:0000313" key="12">
    <source>
        <dbReference type="EMBL" id="KAL2609442.1"/>
    </source>
</evidence>
<dbReference type="Pfam" id="PF14008">
    <property type="entry name" value="Metallophos_C"/>
    <property type="match status" value="1"/>
</dbReference>
<keyword evidence="6" id="KW-0408">Iron</keyword>
<dbReference type="InterPro" id="IPR008963">
    <property type="entry name" value="Purple_acid_Pase-like_N"/>
</dbReference>
<evidence type="ECO:0000256" key="2">
    <source>
        <dbReference type="ARBA" id="ARBA00022723"/>
    </source>
</evidence>
<evidence type="ECO:0000256" key="8">
    <source>
        <dbReference type="RuleBase" id="RU361203"/>
    </source>
</evidence>
<dbReference type="PANTHER" id="PTHR22953">
    <property type="entry name" value="ACID PHOSPHATASE RELATED"/>
    <property type="match status" value="1"/>
</dbReference>
<dbReference type="PANTHER" id="PTHR22953:SF86">
    <property type="entry name" value="PURPLE ACID PHOSPHATASE 10"/>
    <property type="match status" value="1"/>
</dbReference>
<dbReference type="InterPro" id="IPR039331">
    <property type="entry name" value="PAPs-like"/>
</dbReference>
<protein>
    <recommendedName>
        <fullName evidence="8">Purple acid phosphatase</fullName>
        <ecNumber evidence="8">3.1.3.2</ecNumber>
    </recommendedName>
</protein>
<evidence type="ECO:0000313" key="13">
    <source>
        <dbReference type="Proteomes" id="UP001605036"/>
    </source>
</evidence>
<dbReference type="InterPro" id="IPR029052">
    <property type="entry name" value="Metallo-depent_PP-like"/>
</dbReference>
<evidence type="ECO:0000256" key="3">
    <source>
        <dbReference type="ARBA" id="ARBA00022729"/>
    </source>
</evidence>
<dbReference type="Proteomes" id="UP001605036">
    <property type="component" value="Unassembled WGS sequence"/>
</dbReference>
<dbReference type="FunFam" id="2.60.40.380:FF:000001">
    <property type="entry name" value="Fe(3+)-Zn(2+) purple acid phosphatase"/>
    <property type="match status" value="1"/>
</dbReference>
<evidence type="ECO:0000256" key="7">
    <source>
        <dbReference type="ARBA" id="ARBA00023180"/>
    </source>
</evidence>
<keyword evidence="2" id="KW-0479">Metal-binding</keyword>
<dbReference type="CDD" id="cd00839">
    <property type="entry name" value="MPP_PAPs"/>
    <property type="match status" value="1"/>
</dbReference>
<dbReference type="Gene3D" id="3.60.21.10">
    <property type="match status" value="1"/>
</dbReference>
<reference evidence="12 13" key="1">
    <citation type="submission" date="2024-09" db="EMBL/GenBank/DDBJ databases">
        <title>Chromosome-scale assembly of Riccia fluitans.</title>
        <authorList>
            <person name="Paukszto L."/>
            <person name="Sawicki J."/>
            <person name="Karawczyk K."/>
            <person name="Piernik-Szablinska J."/>
            <person name="Szczecinska M."/>
            <person name="Mazdziarz M."/>
        </authorList>
    </citation>
    <scope>NUCLEOTIDE SEQUENCE [LARGE SCALE GENOMIC DNA]</scope>
    <source>
        <strain evidence="12">Rf_01</strain>
        <tissue evidence="12">Aerial parts of the thallus</tissue>
    </source>
</reference>
<proteinExistence type="inferred from homology"/>
<keyword evidence="13" id="KW-1185">Reference proteome</keyword>
<dbReference type="SUPFAM" id="SSF56300">
    <property type="entry name" value="Metallo-dependent phosphatases"/>
    <property type="match status" value="1"/>
</dbReference>
<evidence type="ECO:0000256" key="1">
    <source>
        <dbReference type="ARBA" id="ARBA00008723"/>
    </source>
</evidence>
<comment type="similarity">
    <text evidence="1 8">Belongs to the metallophosphoesterase superfamily. Purple acid phosphatase family.</text>
</comment>
<comment type="catalytic activity">
    <reaction evidence="8">
        <text>a phosphate monoester + H2O = an alcohol + phosphate</text>
        <dbReference type="Rhea" id="RHEA:15017"/>
        <dbReference type="ChEBI" id="CHEBI:15377"/>
        <dbReference type="ChEBI" id="CHEBI:30879"/>
        <dbReference type="ChEBI" id="CHEBI:43474"/>
        <dbReference type="ChEBI" id="CHEBI:67140"/>
        <dbReference type="EC" id="3.1.3.2"/>
    </reaction>
</comment>
<comment type="caution">
    <text evidence="12">The sequence shown here is derived from an EMBL/GenBank/DDBJ whole genome shotgun (WGS) entry which is preliminary data.</text>
</comment>
<dbReference type="Gene3D" id="2.60.40.380">
    <property type="entry name" value="Purple acid phosphatase-like, N-terminal"/>
    <property type="match status" value="1"/>
</dbReference>
<feature type="domain" description="Purple acid phosphatase C-terminal" evidence="10">
    <location>
        <begin position="386"/>
        <end position="446"/>
    </location>
</feature>
<evidence type="ECO:0000259" key="9">
    <source>
        <dbReference type="Pfam" id="PF00149"/>
    </source>
</evidence>
<keyword evidence="4 8" id="KW-0378">Hydrolase</keyword>
<dbReference type="EC" id="3.1.3.2" evidence="8"/>
<dbReference type="Pfam" id="PF00149">
    <property type="entry name" value="Metallophos"/>
    <property type="match status" value="1"/>
</dbReference>
<evidence type="ECO:0000256" key="6">
    <source>
        <dbReference type="ARBA" id="ARBA00023004"/>
    </source>
</evidence>
<dbReference type="FunFam" id="3.60.21.10:FF:000034">
    <property type="entry name" value="Fe(3+)-Zn(2+) purple acid phosphatase"/>
    <property type="match status" value="1"/>
</dbReference>
<evidence type="ECO:0000259" key="10">
    <source>
        <dbReference type="Pfam" id="PF14008"/>
    </source>
</evidence>
<dbReference type="GO" id="GO:0003993">
    <property type="term" value="F:acid phosphatase activity"/>
    <property type="evidence" value="ECO:0007669"/>
    <property type="project" value="UniProtKB-EC"/>
</dbReference>
<accession>A0ABD1XKG6</accession>
<name>A0ABD1XKG6_9MARC</name>
<evidence type="ECO:0000259" key="11">
    <source>
        <dbReference type="Pfam" id="PF16656"/>
    </source>
</evidence>
<keyword evidence="5" id="KW-0862">Zinc</keyword>
<feature type="domain" description="Purple acid phosphatase N-terminal" evidence="11">
    <location>
        <begin position="62"/>
        <end position="153"/>
    </location>
</feature>
<dbReference type="GO" id="GO:0046872">
    <property type="term" value="F:metal ion binding"/>
    <property type="evidence" value="ECO:0007669"/>
    <property type="project" value="UniProtKB-KW"/>
</dbReference>
<organism evidence="12 13">
    <name type="scientific">Riccia fluitans</name>
    <dbReference type="NCBI Taxonomy" id="41844"/>
    <lineage>
        <taxon>Eukaryota</taxon>
        <taxon>Viridiplantae</taxon>
        <taxon>Streptophyta</taxon>
        <taxon>Embryophyta</taxon>
        <taxon>Marchantiophyta</taxon>
        <taxon>Marchantiopsida</taxon>
        <taxon>Marchantiidae</taxon>
        <taxon>Marchantiales</taxon>
        <taxon>Ricciaceae</taxon>
        <taxon>Riccia</taxon>
    </lineage>
</organism>
<dbReference type="InterPro" id="IPR015914">
    <property type="entry name" value="PAPs_N"/>
</dbReference>
<gene>
    <name evidence="12" type="ORF">R1flu_028015</name>
</gene>
<dbReference type="InterPro" id="IPR004843">
    <property type="entry name" value="Calcineurin-like_PHP"/>
</dbReference>
<dbReference type="Pfam" id="PF16656">
    <property type="entry name" value="Pur_ac_phosph_N"/>
    <property type="match status" value="1"/>
</dbReference>
<dbReference type="InterPro" id="IPR041792">
    <property type="entry name" value="MPP_PAP"/>
</dbReference>
<dbReference type="EMBL" id="JBHFFA010000008">
    <property type="protein sequence ID" value="KAL2609442.1"/>
    <property type="molecule type" value="Genomic_DNA"/>
</dbReference>
<feature type="domain" description="Calcineurin-like phosphoesterase" evidence="9">
    <location>
        <begin position="164"/>
        <end position="360"/>
    </location>
</feature>
<evidence type="ECO:0000256" key="4">
    <source>
        <dbReference type="ARBA" id="ARBA00022801"/>
    </source>
</evidence>
<keyword evidence="3" id="KW-0732">Signal</keyword>